<comment type="similarity">
    <text evidence="1 5">Belongs to the bacterial solute-binding protein 1 family.</text>
</comment>
<dbReference type="GO" id="GO:0055052">
    <property type="term" value="C:ATP-binding cassette (ABC) transporter complex, substrate-binding subunit-containing"/>
    <property type="evidence" value="ECO:0007669"/>
    <property type="project" value="TreeGrafter"/>
</dbReference>
<dbReference type="InterPro" id="IPR006060">
    <property type="entry name" value="Maltose/Cyclodextrin-bd"/>
</dbReference>
<gene>
    <name evidence="6" type="primary">cycB</name>
    <name evidence="6" type="ORF">VA7868_02878</name>
</gene>
<dbReference type="SUPFAM" id="SSF53850">
    <property type="entry name" value="Periplasmic binding protein-like II"/>
    <property type="match status" value="1"/>
</dbReference>
<evidence type="ECO:0000256" key="2">
    <source>
        <dbReference type="ARBA" id="ARBA00022448"/>
    </source>
</evidence>
<dbReference type="GO" id="GO:0015144">
    <property type="term" value="F:carbohydrate transmembrane transporter activity"/>
    <property type="evidence" value="ECO:0007669"/>
    <property type="project" value="InterPro"/>
</dbReference>
<dbReference type="Gene3D" id="3.40.190.10">
    <property type="entry name" value="Periplasmic binding protein-like II"/>
    <property type="match status" value="2"/>
</dbReference>
<accession>A0A1M5ZL98</accession>
<comment type="subcellular location">
    <subcellularLocation>
        <location evidence="5">Periplasm</location>
    </subcellularLocation>
</comment>
<keyword evidence="4 5" id="KW-0732">Signal</keyword>
<protein>
    <recommendedName>
        <fullName evidence="5">Maltodextrin-binding protein</fullName>
    </recommendedName>
</protein>
<dbReference type="GO" id="GO:1901982">
    <property type="term" value="F:maltose binding"/>
    <property type="evidence" value="ECO:0007669"/>
    <property type="project" value="TreeGrafter"/>
</dbReference>
<evidence type="ECO:0000313" key="6">
    <source>
        <dbReference type="EMBL" id="SHI24966.1"/>
    </source>
</evidence>
<dbReference type="STRING" id="1216006.VA7868_02878"/>
<evidence type="ECO:0000256" key="1">
    <source>
        <dbReference type="ARBA" id="ARBA00008520"/>
    </source>
</evidence>
<dbReference type="PANTHER" id="PTHR30061:SF50">
    <property type="entry name" value="MALTOSE_MALTODEXTRIN-BINDING PERIPLASMIC PROTEIN"/>
    <property type="match status" value="1"/>
</dbReference>
<dbReference type="Pfam" id="PF13416">
    <property type="entry name" value="SBP_bac_8"/>
    <property type="match status" value="1"/>
</dbReference>
<dbReference type="PANTHER" id="PTHR30061">
    <property type="entry name" value="MALTOSE-BINDING PERIPLASMIC PROTEIN"/>
    <property type="match status" value="1"/>
</dbReference>
<dbReference type="EMBL" id="FQXZ01000032">
    <property type="protein sequence ID" value="SHI24966.1"/>
    <property type="molecule type" value="Genomic_DNA"/>
</dbReference>
<dbReference type="GO" id="GO:0042597">
    <property type="term" value="C:periplasmic space"/>
    <property type="evidence" value="ECO:0007669"/>
    <property type="project" value="UniProtKB-SubCell"/>
</dbReference>
<comment type="function">
    <text evidence="5">Part of the ABC transporter complex MalEFGK involved in maltose/maltodextrin import. Binds maltose and higher maltodextrins.</text>
</comment>
<dbReference type="OrthoDB" id="9805950at2"/>
<sequence>MKNNKLKKAIYCSAIYIALVGSSSVFAKDKLLVWEDIQKSFGNKKAVELFENKYDVDVQVKELPYGGQVEALRMDGPAGTGPDVILIPHDQIGSAVIQGLISPINPDKRVLETFTDSSLSALTYKGKLYGIPKSVETVVMVYNKDLIDKLPDNIEDIYKLSKQFVKQGKYGLLAKWDELYYSYGIIQGMGGDIFAKSADGSDDPDKILLNTDGAVQGASYIQKFYHDGLFPTGIVGNNGLNAIDSLFTSGRAAIVETGPWSFKPYEEAGIHYGVAPLPKLPNGQPMGSLMGVKSYSISTYSKNKALAEKYIEFINNYDNAKRRFELTGEVPAVKQLADDPVIKNNKGARAVALQSANATSMPSIPGMNEVWTPANNALQLIATGKQDPKGALDGAVEAINMQIEANHAMMGN</sequence>
<dbReference type="GO" id="GO:0042956">
    <property type="term" value="P:maltodextrin transmembrane transport"/>
    <property type="evidence" value="ECO:0007669"/>
    <property type="project" value="TreeGrafter"/>
</dbReference>
<dbReference type="InterPro" id="IPR006059">
    <property type="entry name" value="SBP"/>
</dbReference>
<keyword evidence="7" id="KW-1185">Reference proteome</keyword>
<dbReference type="AlphaFoldDB" id="A0A1M5ZL98"/>
<feature type="signal peptide" evidence="5">
    <location>
        <begin position="1"/>
        <end position="27"/>
    </location>
</feature>
<evidence type="ECO:0000256" key="3">
    <source>
        <dbReference type="ARBA" id="ARBA00022597"/>
    </source>
</evidence>
<keyword evidence="5" id="KW-0574">Periplasm</keyword>
<dbReference type="RefSeq" id="WP_073604515.1">
    <property type="nucleotide sequence ID" value="NZ_FQXZ01000032.1"/>
</dbReference>
<keyword evidence="2 5" id="KW-0813">Transport</keyword>
<feature type="chain" id="PRO_5012274268" description="Maltodextrin-binding protein" evidence="5">
    <location>
        <begin position="28"/>
        <end position="412"/>
    </location>
</feature>
<keyword evidence="3 5" id="KW-0762">Sugar transport</keyword>
<evidence type="ECO:0000313" key="7">
    <source>
        <dbReference type="Proteomes" id="UP000184608"/>
    </source>
</evidence>
<dbReference type="Proteomes" id="UP000184608">
    <property type="component" value="Unassembled WGS sequence"/>
</dbReference>
<reference evidence="6 7" key="1">
    <citation type="submission" date="2016-11" db="EMBL/GenBank/DDBJ databases">
        <authorList>
            <person name="Jaros S."/>
            <person name="Januszkiewicz K."/>
            <person name="Wedrychowicz H."/>
        </authorList>
    </citation>
    <scope>NUCLEOTIDE SEQUENCE [LARGE SCALE GENOMIC DNA]</scope>
    <source>
        <strain evidence="6 7">CECT 7868</strain>
    </source>
</reference>
<name>A0A1M5ZL98_9VIBR</name>
<proteinExistence type="inferred from homology"/>
<organism evidence="6 7">
    <name type="scientific">Vibrio aerogenes CECT 7868</name>
    <dbReference type="NCBI Taxonomy" id="1216006"/>
    <lineage>
        <taxon>Bacteria</taxon>
        <taxon>Pseudomonadati</taxon>
        <taxon>Pseudomonadota</taxon>
        <taxon>Gammaproteobacteria</taxon>
        <taxon>Vibrionales</taxon>
        <taxon>Vibrionaceae</taxon>
        <taxon>Vibrio</taxon>
    </lineage>
</organism>
<evidence type="ECO:0000256" key="5">
    <source>
        <dbReference type="RuleBase" id="RU365005"/>
    </source>
</evidence>
<evidence type="ECO:0000256" key="4">
    <source>
        <dbReference type="ARBA" id="ARBA00022729"/>
    </source>
</evidence>
<dbReference type="GO" id="GO:0015768">
    <property type="term" value="P:maltose transport"/>
    <property type="evidence" value="ECO:0007669"/>
    <property type="project" value="TreeGrafter"/>
</dbReference>
<dbReference type="PRINTS" id="PR00181">
    <property type="entry name" value="MALTOSEBP"/>
</dbReference>